<sequence>MKLSKINVSNLFGVFTHEVKINTERGITIVIGENGLGKTVLLEMIESFFNKRFHYFCNVNFEELFFEFDDGVEWIIKKISNAEEEERLLLKQVNGELINEYSLQISNDDSESLIRFAQQIARSLGMRRISITRWEDRRDRSIYSTRELIEKYGDSFSSSKFRYENEAMIDAPEWFIARFEKISVTLIETQRVFIVDEPDQAPVETVKKYSSELSQLMKRKLTESTELSSKLDRTYPNRLVNELKQKKAKITDEVLNEKLKELEEKRTLLDQVGLIETEKDSILLKIDKPQDVVKDVLMLYIKDSFEKLSIFDLISIKIELLLKIINDRFKHKKLFVDKENSFLFRSTVIKDEYGGFQIIPIEKLSSGEKNELILFYKLIFKTSSNSLILIDEPEISLHISWQNKFISDLHEIHKLNELNILIATHSPDIISNNWDLKVELKGVE</sequence>
<dbReference type="Proteomes" id="UP000036932">
    <property type="component" value="Unassembled WGS sequence"/>
</dbReference>
<dbReference type="InterPro" id="IPR041685">
    <property type="entry name" value="AAA_GajA/Old/RecF-like"/>
</dbReference>
<dbReference type="PANTHER" id="PTHR43581">
    <property type="entry name" value="ATP/GTP PHOSPHATASE"/>
    <property type="match status" value="1"/>
</dbReference>
<feature type="domain" description="AAA+ ATPase" evidence="1">
    <location>
        <begin position="24"/>
        <end position="339"/>
    </location>
</feature>
<keyword evidence="3" id="KW-1185">Reference proteome</keyword>
<dbReference type="InterPro" id="IPR027417">
    <property type="entry name" value="P-loop_NTPase"/>
</dbReference>
<dbReference type="AlphaFoldDB" id="A0A0M1P7L4"/>
<dbReference type="EMBL" id="LIUT01000001">
    <property type="protein sequence ID" value="KOR90377.1"/>
    <property type="molecule type" value="Genomic_DNA"/>
</dbReference>
<dbReference type="PATRIC" id="fig|1705565.3.peg.5153"/>
<comment type="caution">
    <text evidence="2">The sequence shown here is derived from an EMBL/GenBank/DDBJ whole genome shotgun (WGS) entry which is preliminary data.</text>
</comment>
<dbReference type="PANTHER" id="PTHR43581:SF2">
    <property type="entry name" value="EXCINUCLEASE ATPASE SUBUNIT"/>
    <property type="match status" value="1"/>
</dbReference>
<evidence type="ECO:0000313" key="3">
    <source>
        <dbReference type="Proteomes" id="UP000036932"/>
    </source>
</evidence>
<dbReference type="Pfam" id="PF13175">
    <property type="entry name" value="AAA_15"/>
    <property type="match status" value="1"/>
</dbReference>
<evidence type="ECO:0000313" key="2">
    <source>
        <dbReference type="EMBL" id="KOR90377.1"/>
    </source>
</evidence>
<evidence type="ECO:0000259" key="1">
    <source>
        <dbReference type="SMART" id="SM00382"/>
    </source>
</evidence>
<dbReference type="Gene3D" id="3.40.50.300">
    <property type="entry name" value="P-loop containing nucleotide triphosphate hydrolases"/>
    <property type="match status" value="1"/>
</dbReference>
<organism evidence="2 3">
    <name type="scientific">Paenibacillus solani</name>
    <dbReference type="NCBI Taxonomy" id="1705565"/>
    <lineage>
        <taxon>Bacteria</taxon>
        <taxon>Bacillati</taxon>
        <taxon>Bacillota</taxon>
        <taxon>Bacilli</taxon>
        <taxon>Bacillales</taxon>
        <taxon>Paenibacillaceae</taxon>
        <taxon>Paenibacillus</taxon>
    </lineage>
</organism>
<protein>
    <recommendedName>
        <fullName evidence="1">AAA+ ATPase domain-containing protein</fullName>
    </recommendedName>
</protein>
<gene>
    <name evidence="2" type="ORF">AM231_15430</name>
</gene>
<dbReference type="RefSeq" id="WP_054403317.1">
    <property type="nucleotide sequence ID" value="NZ_LIUT01000001.1"/>
</dbReference>
<accession>A0A0M1P7L4</accession>
<proteinExistence type="predicted"/>
<dbReference type="SMART" id="SM00382">
    <property type="entry name" value="AAA"/>
    <property type="match status" value="1"/>
</dbReference>
<dbReference type="SUPFAM" id="SSF52540">
    <property type="entry name" value="P-loop containing nucleoside triphosphate hydrolases"/>
    <property type="match status" value="1"/>
</dbReference>
<dbReference type="InterPro" id="IPR051396">
    <property type="entry name" value="Bact_Antivir_Def_Nuclease"/>
</dbReference>
<dbReference type="InterPro" id="IPR003593">
    <property type="entry name" value="AAA+_ATPase"/>
</dbReference>
<reference evidence="3" key="1">
    <citation type="submission" date="2015-08" db="EMBL/GenBank/DDBJ databases">
        <title>Genome sequencing project for genomic taxonomy and phylogenomics of Bacillus-like bacteria.</title>
        <authorList>
            <person name="Liu B."/>
            <person name="Wang J."/>
            <person name="Zhu Y."/>
            <person name="Liu G."/>
            <person name="Chen Q."/>
            <person name="Chen Z."/>
            <person name="Lan J."/>
            <person name="Che J."/>
            <person name="Ge C."/>
            <person name="Shi H."/>
            <person name="Pan Z."/>
            <person name="Liu X."/>
        </authorList>
    </citation>
    <scope>NUCLEOTIDE SEQUENCE [LARGE SCALE GENOMIC DNA]</scope>
    <source>
        <strain evidence="3">FJAT-22460</strain>
    </source>
</reference>
<name>A0A0M1P7L4_9BACL</name>